<dbReference type="Gene3D" id="3.40.50.2300">
    <property type="match status" value="1"/>
</dbReference>
<feature type="modified residue" description="4-aspartylphosphate" evidence="9">
    <location>
        <position position="743"/>
    </location>
</feature>
<keyword evidence="5" id="KW-0547">Nucleotide-binding</keyword>
<dbReference type="SUPFAM" id="SSF52172">
    <property type="entry name" value="CheY-like"/>
    <property type="match status" value="1"/>
</dbReference>
<evidence type="ECO:0000256" key="9">
    <source>
        <dbReference type="PROSITE-ProRule" id="PRU00169"/>
    </source>
</evidence>
<dbReference type="PANTHER" id="PTHR43547">
    <property type="entry name" value="TWO-COMPONENT HISTIDINE KINASE"/>
    <property type="match status" value="1"/>
</dbReference>
<feature type="transmembrane region" description="Helical" evidence="10">
    <location>
        <begin position="386"/>
        <end position="404"/>
    </location>
</feature>
<dbReference type="SMART" id="SM00448">
    <property type="entry name" value="REC"/>
    <property type="match status" value="1"/>
</dbReference>
<feature type="transmembrane region" description="Helical" evidence="10">
    <location>
        <begin position="12"/>
        <end position="33"/>
    </location>
</feature>
<dbReference type="PRINTS" id="PR00344">
    <property type="entry name" value="BCTRLSENSOR"/>
</dbReference>
<dbReference type="EC" id="2.7.13.3" evidence="2"/>
<keyword evidence="10" id="KW-1133">Transmembrane helix</keyword>
<evidence type="ECO:0000313" key="13">
    <source>
        <dbReference type="EMBL" id="GIN22681.1"/>
    </source>
</evidence>
<dbReference type="InterPro" id="IPR003661">
    <property type="entry name" value="HisK_dim/P_dom"/>
</dbReference>
<keyword evidence="14" id="KW-1185">Reference proteome</keyword>
<dbReference type="CDD" id="cd17574">
    <property type="entry name" value="REC_OmpR"/>
    <property type="match status" value="1"/>
</dbReference>
<dbReference type="InterPro" id="IPR011006">
    <property type="entry name" value="CheY-like_superfamily"/>
</dbReference>
<keyword evidence="4" id="KW-0808">Transferase</keyword>
<dbReference type="SUPFAM" id="SSF47384">
    <property type="entry name" value="Homodimeric domain of signal transducing histidine kinase"/>
    <property type="match status" value="1"/>
</dbReference>
<dbReference type="Gene3D" id="3.30.565.10">
    <property type="entry name" value="Histidine kinase-like ATPase, C-terminal domain"/>
    <property type="match status" value="2"/>
</dbReference>
<keyword evidence="8" id="KW-0902">Two-component regulatory system</keyword>
<name>A0ABQ4KAD8_9BACI</name>
<evidence type="ECO:0000256" key="3">
    <source>
        <dbReference type="ARBA" id="ARBA00022553"/>
    </source>
</evidence>
<dbReference type="InterPro" id="IPR036097">
    <property type="entry name" value="HisK_dim/P_sf"/>
</dbReference>
<dbReference type="InterPro" id="IPR008979">
    <property type="entry name" value="Galactose-bd-like_sf"/>
</dbReference>
<dbReference type="Pfam" id="PF07695">
    <property type="entry name" value="7TMR-DISM_7TM"/>
    <property type="match status" value="1"/>
</dbReference>
<evidence type="ECO:0000259" key="12">
    <source>
        <dbReference type="PROSITE" id="PS50110"/>
    </source>
</evidence>
<dbReference type="Gene3D" id="2.60.120.260">
    <property type="entry name" value="Galactose-binding domain-like"/>
    <property type="match status" value="1"/>
</dbReference>
<keyword evidence="3 9" id="KW-0597">Phosphoprotein</keyword>
<dbReference type="Pfam" id="PF02518">
    <property type="entry name" value="HATPase_c"/>
    <property type="match status" value="2"/>
</dbReference>
<sequence>MLSNNKLSKRKILLIVCTFFLLLTGFRLLWMFYHQKPEQPVVKRGVLDLRTWQPSENETISLDGDWVFYPNTLLNPDIPNKHHQYITVPDSWENSLPQKTPYGFGTYQLRIDLPKKEKQLYSLYFKEIAASSEVYVNGESIYKAGQPGESKSAYTGHLQPFTPTFQVDSQELNIVVHAANFDLSHTGGITKTIKFGKESAIHKEVNSNIILQTIVSCLLLLHVVYAFFLLIINRFKQKEIIYFACLLFFGAVSILVDDDKVLFNLFSVNVEWSVKLQAISFIFVIFFMLRFNQYYFSSRHRIYNVLYTLYGMLLITCICIPLTYFPYFFSFQVSLNIVSYLVMVIHTYIMIRKGLESALFILLALISNFSNLAWGILVNLKIVDIPYYPFDFLIAITLFILLLISNALKLKKENTQQALILEKMDETKNEFLANTSHELRNPLHGIINITQSILDDEDEKLSSKNESNLKLLMDVARRMSFTLNDLLDVVQLREDKFLLNKKNIHLPAIISGVLDMLRFMTEGKNIEFHLQIQDDFPPVRADENRLIQIFFNLIHNAIKYTESGSITINAEHDQITAEISIEDTGIGMDVETMRTIFEPYKQKDFGMSSMRGGIGLGLHITKQLVELHGGEIQVHSTLGQGATFYFTLPLADETGEDKYEKDEVERFNSSIKISHQVEKLLPAISHREVYKNLPRILLVDDDPVNLQVIQGVLGETYHTSVALSGEEALDMIKSSQWDLIISDVMMPYMSGYELTQIIREQFSISELPVLLLTARYQLEDIYNGFRSGANDYVVKPVDSLELKSRVRSLINLKLSIHEQLRMEAAWLQAQIRPHFLFNTLNTIVSLSELDSERMVDLLDEFGNYLQRSFDVSNSDALIPLDAELDLVRSYLYIEQERFGDRLTIHWDIDEINTTIPPLSIQTLVENAVQHGVLKKIEGGTVIIRIKKVKNAVDITISDNGVGMEQQQAIKLLNTALNSNKGIGIPNTNKRLKKIYGKGLIINSQPGSGTTVRITIPETTAIESTTVKEELI</sequence>
<proteinExistence type="predicted"/>
<organism evidence="13 14">
    <name type="scientific">Siminovitchia fordii</name>
    <dbReference type="NCBI Taxonomy" id="254759"/>
    <lineage>
        <taxon>Bacteria</taxon>
        <taxon>Bacillati</taxon>
        <taxon>Bacillota</taxon>
        <taxon>Bacilli</taxon>
        <taxon>Bacillales</taxon>
        <taxon>Bacillaceae</taxon>
        <taxon>Siminovitchia</taxon>
    </lineage>
</organism>
<dbReference type="SMART" id="SM00387">
    <property type="entry name" value="HATPase_c"/>
    <property type="match status" value="2"/>
</dbReference>
<keyword evidence="6" id="KW-0418">Kinase</keyword>
<evidence type="ECO:0000256" key="2">
    <source>
        <dbReference type="ARBA" id="ARBA00012438"/>
    </source>
</evidence>
<feature type="domain" description="Histidine kinase" evidence="11">
    <location>
        <begin position="920"/>
        <end position="1019"/>
    </location>
</feature>
<dbReference type="Gene3D" id="1.10.287.130">
    <property type="match status" value="1"/>
</dbReference>
<feature type="domain" description="Response regulatory" evidence="12">
    <location>
        <begin position="695"/>
        <end position="810"/>
    </location>
</feature>
<dbReference type="InterPro" id="IPR004358">
    <property type="entry name" value="Sig_transdc_His_kin-like_C"/>
</dbReference>
<dbReference type="Pfam" id="PF06580">
    <property type="entry name" value="His_kinase"/>
    <property type="match status" value="1"/>
</dbReference>
<dbReference type="Pfam" id="PF00512">
    <property type="entry name" value="HisKA"/>
    <property type="match status" value="1"/>
</dbReference>
<evidence type="ECO:0000256" key="10">
    <source>
        <dbReference type="SAM" id="Phobius"/>
    </source>
</evidence>
<dbReference type="InterPro" id="IPR036890">
    <property type="entry name" value="HATPase_C_sf"/>
</dbReference>
<dbReference type="Pfam" id="PF00072">
    <property type="entry name" value="Response_reg"/>
    <property type="match status" value="1"/>
</dbReference>
<dbReference type="InterPro" id="IPR010559">
    <property type="entry name" value="Sig_transdc_His_kin_internal"/>
</dbReference>
<dbReference type="PROSITE" id="PS50109">
    <property type="entry name" value="HIS_KIN"/>
    <property type="match status" value="2"/>
</dbReference>
<keyword evidence="10" id="KW-0472">Membrane</keyword>
<dbReference type="Proteomes" id="UP000680279">
    <property type="component" value="Unassembled WGS sequence"/>
</dbReference>
<reference evidence="13 14" key="1">
    <citation type="submission" date="2021-03" db="EMBL/GenBank/DDBJ databases">
        <title>Antimicrobial resistance genes in bacteria isolated from Japanese honey, and their potential for conferring macrolide and lincosamide resistance in the American foulbrood pathogen Paenibacillus larvae.</title>
        <authorList>
            <person name="Okamoto M."/>
            <person name="Kumagai M."/>
            <person name="Kanamori H."/>
            <person name="Takamatsu D."/>
        </authorList>
    </citation>
    <scope>NUCLEOTIDE SEQUENCE [LARGE SCALE GENOMIC DNA]</scope>
    <source>
        <strain evidence="13 14">J1TS3</strain>
    </source>
</reference>
<gene>
    <name evidence="13" type="ORF">J1TS3_38150</name>
</gene>
<dbReference type="CDD" id="cd16922">
    <property type="entry name" value="HATPase_EvgS-ArcB-TorS-like"/>
    <property type="match status" value="1"/>
</dbReference>
<keyword evidence="7" id="KW-0067">ATP-binding</keyword>
<dbReference type="SUPFAM" id="SSF55874">
    <property type="entry name" value="ATPase domain of HSP90 chaperone/DNA topoisomerase II/histidine kinase"/>
    <property type="match status" value="2"/>
</dbReference>
<feature type="domain" description="Histidine kinase" evidence="11">
    <location>
        <begin position="434"/>
        <end position="652"/>
    </location>
</feature>
<dbReference type="PROSITE" id="PS50110">
    <property type="entry name" value="RESPONSE_REGULATORY"/>
    <property type="match status" value="1"/>
</dbReference>
<dbReference type="EMBL" id="BOQT01000019">
    <property type="protein sequence ID" value="GIN22681.1"/>
    <property type="molecule type" value="Genomic_DNA"/>
</dbReference>
<comment type="catalytic activity">
    <reaction evidence="1">
        <text>ATP + protein L-histidine = ADP + protein N-phospho-L-histidine.</text>
        <dbReference type="EC" id="2.7.13.3"/>
    </reaction>
</comment>
<dbReference type="InterPro" id="IPR001789">
    <property type="entry name" value="Sig_transdc_resp-reg_receiver"/>
</dbReference>
<evidence type="ECO:0000256" key="6">
    <source>
        <dbReference type="ARBA" id="ARBA00022777"/>
    </source>
</evidence>
<protein>
    <recommendedName>
        <fullName evidence="2">histidine kinase</fullName>
        <ecNumber evidence="2">2.7.13.3</ecNumber>
    </recommendedName>
</protein>
<feature type="transmembrane region" description="Helical" evidence="10">
    <location>
        <begin position="239"/>
        <end position="256"/>
    </location>
</feature>
<comment type="caution">
    <text evidence="13">The sequence shown here is derived from an EMBL/GenBank/DDBJ whole genome shotgun (WGS) entry which is preliminary data.</text>
</comment>
<evidence type="ECO:0000256" key="5">
    <source>
        <dbReference type="ARBA" id="ARBA00022741"/>
    </source>
</evidence>
<accession>A0ABQ4KAD8</accession>
<dbReference type="PANTHER" id="PTHR43547:SF2">
    <property type="entry name" value="HYBRID SIGNAL TRANSDUCTION HISTIDINE KINASE C"/>
    <property type="match status" value="1"/>
</dbReference>
<feature type="transmembrane region" description="Helical" evidence="10">
    <location>
        <begin position="358"/>
        <end position="380"/>
    </location>
</feature>
<dbReference type="RefSeq" id="WP_212963771.1">
    <property type="nucleotide sequence ID" value="NZ_BOQT01000019.1"/>
</dbReference>
<dbReference type="InterPro" id="IPR005467">
    <property type="entry name" value="His_kinase_dom"/>
</dbReference>
<dbReference type="SMART" id="SM00388">
    <property type="entry name" value="HisKA"/>
    <property type="match status" value="1"/>
</dbReference>
<evidence type="ECO:0000259" key="11">
    <source>
        <dbReference type="PROSITE" id="PS50109"/>
    </source>
</evidence>
<feature type="transmembrane region" description="Helical" evidence="10">
    <location>
        <begin position="276"/>
        <end position="295"/>
    </location>
</feature>
<dbReference type="InterPro" id="IPR011623">
    <property type="entry name" value="7TMR_DISM_rcpt_extracell_dom1"/>
</dbReference>
<evidence type="ECO:0000256" key="7">
    <source>
        <dbReference type="ARBA" id="ARBA00022840"/>
    </source>
</evidence>
<keyword evidence="10" id="KW-0812">Transmembrane</keyword>
<dbReference type="InterPro" id="IPR003594">
    <property type="entry name" value="HATPase_dom"/>
</dbReference>
<evidence type="ECO:0000256" key="4">
    <source>
        <dbReference type="ARBA" id="ARBA00022679"/>
    </source>
</evidence>
<feature type="transmembrane region" description="Helical" evidence="10">
    <location>
        <begin position="307"/>
        <end position="327"/>
    </location>
</feature>
<feature type="transmembrane region" description="Helical" evidence="10">
    <location>
        <begin position="333"/>
        <end position="351"/>
    </location>
</feature>
<dbReference type="CDD" id="cd00082">
    <property type="entry name" value="HisKA"/>
    <property type="match status" value="1"/>
</dbReference>
<evidence type="ECO:0000256" key="8">
    <source>
        <dbReference type="ARBA" id="ARBA00023012"/>
    </source>
</evidence>
<feature type="transmembrane region" description="Helical" evidence="10">
    <location>
        <begin position="209"/>
        <end position="232"/>
    </location>
</feature>
<evidence type="ECO:0000256" key="1">
    <source>
        <dbReference type="ARBA" id="ARBA00000085"/>
    </source>
</evidence>
<dbReference type="SUPFAM" id="SSF49785">
    <property type="entry name" value="Galactose-binding domain-like"/>
    <property type="match status" value="1"/>
</dbReference>
<evidence type="ECO:0000313" key="14">
    <source>
        <dbReference type="Proteomes" id="UP000680279"/>
    </source>
</evidence>